<feature type="transmembrane region" description="Helical" evidence="1">
    <location>
        <begin position="12"/>
        <end position="35"/>
    </location>
</feature>
<organism evidence="2 3">
    <name type="scientific">Rhodothalassium salexigens DSM 2132</name>
    <dbReference type="NCBI Taxonomy" id="1188247"/>
    <lineage>
        <taxon>Bacteria</taxon>
        <taxon>Pseudomonadati</taxon>
        <taxon>Pseudomonadota</taxon>
        <taxon>Alphaproteobacteria</taxon>
        <taxon>Rhodothalassiales</taxon>
        <taxon>Rhodothalassiaceae</taxon>
        <taxon>Rhodothalassium</taxon>
    </lineage>
</organism>
<keyword evidence="1" id="KW-1133">Transmembrane helix</keyword>
<comment type="caution">
    <text evidence="2">The sequence shown here is derived from an EMBL/GenBank/DDBJ whole genome shotgun (WGS) entry which is preliminary data.</text>
</comment>
<dbReference type="RefSeq" id="WP_132708666.1">
    <property type="nucleotide sequence ID" value="NZ_JACIGF010000006.1"/>
</dbReference>
<feature type="transmembrane region" description="Helical" evidence="1">
    <location>
        <begin position="41"/>
        <end position="68"/>
    </location>
</feature>
<protein>
    <submittedName>
        <fullName evidence="2">Uncharacterized protein</fullName>
    </submittedName>
</protein>
<evidence type="ECO:0000256" key="1">
    <source>
        <dbReference type="SAM" id="Phobius"/>
    </source>
</evidence>
<keyword evidence="3" id="KW-1185">Reference proteome</keyword>
<evidence type="ECO:0000313" key="2">
    <source>
        <dbReference type="EMBL" id="TCP34004.1"/>
    </source>
</evidence>
<sequence>MDTGRRRLRARLAAIAGDAGPWALATLALVALLAWRGPDLAAWLAQGLLATVMNVVVLFAVAIGLVRAVREARIGLPARAQEVIYGHPIALAIAVAGMYLLAGLVVLAARA</sequence>
<evidence type="ECO:0000313" key="3">
    <source>
        <dbReference type="Proteomes" id="UP000295399"/>
    </source>
</evidence>
<name>A0A4R2PHA1_RHOSA</name>
<proteinExistence type="predicted"/>
<keyword evidence="1" id="KW-0472">Membrane</keyword>
<dbReference type="EMBL" id="SLXO01000006">
    <property type="protein sequence ID" value="TCP34004.1"/>
    <property type="molecule type" value="Genomic_DNA"/>
</dbReference>
<gene>
    <name evidence="2" type="ORF">EV659_106164</name>
</gene>
<dbReference type="Proteomes" id="UP000295399">
    <property type="component" value="Unassembled WGS sequence"/>
</dbReference>
<accession>A0A4R2PHA1</accession>
<dbReference type="InParanoid" id="A0A4R2PHA1"/>
<keyword evidence="1" id="KW-0812">Transmembrane</keyword>
<reference evidence="2 3" key="1">
    <citation type="submission" date="2019-03" db="EMBL/GenBank/DDBJ databases">
        <title>Genomic Encyclopedia of Type Strains, Phase IV (KMG-IV): sequencing the most valuable type-strain genomes for metagenomic binning, comparative biology and taxonomic classification.</title>
        <authorList>
            <person name="Goeker M."/>
        </authorList>
    </citation>
    <scope>NUCLEOTIDE SEQUENCE [LARGE SCALE GENOMIC DNA]</scope>
    <source>
        <strain evidence="2 3">DSM 2132</strain>
    </source>
</reference>
<feature type="transmembrane region" description="Helical" evidence="1">
    <location>
        <begin position="89"/>
        <end position="109"/>
    </location>
</feature>
<dbReference type="AlphaFoldDB" id="A0A4R2PHA1"/>